<proteinExistence type="predicted"/>
<dbReference type="Proteomes" id="UP000712281">
    <property type="component" value="Unassembled WGS sequence"/>
</dbReference>
<feature type="compositionally biased region" description="Acidic residues" evidence="1">
    <location>
        <begin position="38"/>
        <end position="57"/>
    </location>
</feature>
<keyword evidence="2" id="KW-1133">Transmembrane helix</keyword>
<dbReference type="EMBL" id="QGKW02000007">
    <property type="protein sequence ID" value="KAF2616490.1"/>
    <property type="molecule type" value="Genomic_DNA"/>
</dbReference>
<feature type="region of interest" description="Disordered" evidence="1">
    <location>
        <begin position="34"/>
        <end position="63"/>
    </location>
</feature>
<evidence type="ECO:0000313" key="4">
    <source>
        <dbReference type="Proteomes" id="UP000712281"/>
    </source>
</evidence>
<sequence length="135" mass="15385">MVSMEALAMAGEGYQEWGLSIDEWEYQESVVPPHLLAEEDSSEEDSEEEDSEEEDHVNDDNRDFDGVEAKQHVTCDVRASSVGKLIEQSISHIIVHLKQIKLLTHLLENFCLAMFLIFFCNCVLLGIHFCVLNKE</sequence>
<feature type="transmembrane region" description="Helical" evidence="2">
    <location>
        <begin position="106"/>
        <end position="129"/>
    </location>
</feature>
<protein>
    <submittedName>
        <fullName evidence="3">Uncharacterized protein</fullName>
    </submittedName>
</protein>
<evidence type="ECO:0000256" key="1">
    <source>
        <dbReference type="SAM" id="MobiDB-lite"/>
    </source>
</evidence>
<name>A0A8S9M8W1_BRACR</name>
<keyword evidence="2" id="KW-0472">Membrane</keyword>
<dbReference type="AlphaFoldDB" id="A0A8S9M8W1"/>
<evidence type="ECO:0000313" key="3">
    <source>
        <dbReference type="EMBL" id="KAF2616490.1"/>
    </source>
</evidence>
<organism evidence="3 4">
    <name type="scientific">Brassica cretica</name>
    <name type="common">Mustard</name>
    <dbReference type="NCBI Taxonomy" id="69181"/>
    <lineage>
        <taxon>Eukaryota</taxon>
        <taxon>Viridiplantae</taxon>
        <taxon>Streptophyta</taxon>
        <taxon>Embryophyta</taxon>
        <taxon>Tracheophyta</taxon>
        <taxon>Spermatophyta</taxon>
        <taxon>Magnoliopsida</taxon>
        <taxon>eudicotyledons</taxon>
        <taxon>Gunneridae</taxon>
        <taxon>Pentapetalae</taxon>
        <taxon>rosids</taxon>
        <taxon>malvids</taxon>
        <taxon>Brassicales</taxon>
        <taxon>Brassicaceae</taxon>
        <taxon>Brassiceae</taxon>
        <taxon>Brassica</taxon>
    </lineage>
</organism>
<evidence type="ECO:0000256" key="2">
    <source>
        <dbReference type="SAM" id="Phobius"/>
    </source>
</evidence>
<comment type="caution">
    <text evidence="3">The sequence shown here is derived from an EMBL/GenBank/DDBJ whole genome shotgun (WGS) entry which is preliminary data.</text>
</comment>
<reference evidence="3" key="1">
    <citation type="submission" date="2019-12" db="EMBL/GenBank/DDBJ databases">
        <title>Genome sequencing and annotation of Brassica cretica.</title>
        <authorList>
            <person name="Studholme D.J."/>
            <person name="Sarris P.F."/>
        </authorList>
    </citation>
    <scope>NUCLEOTIDE SEQUENCE</scope>
    <source>
        <strain evidence="3">PFS-001/15</strain>
        <tissue evidence="3">Leaf</tissue>
    </source>
</reference>
<keyword evidence="2" id="KW-0812">Transmembrane</keyword>
<gene>
    <name evidence="3" type="ORF">F2Q68_00042091</name>
</gene>
<accession>A0A8S9M8W1</accession>